<evidence type="ECO:0000313" key="2">
    <source>
        <dbReference type="Proteomes" id="UP000241421"/>
    </source>
</evidence>
<organism evidence="1 2">
    <name type="scientific">Massilia glaciei</name>
    <dbReference type="NCBI Taxonomy" id="1524097"/>
    <lineage>
        <taxon>Bacteria</taxon>
        <taxon>Pseudomonadati</taxon>
        <taxon>Pseudomonadota</taxon>
        <taxon>Betaproteobacteria</taxon>
        <taxon>Burkholderiales</taxon>
        <taxon>Oxalobacteraceae</taxon>
        <taxon>Telluria group</taxon>
        <taxon>Massilia</taxon>
    </lineage>
</organism>
<dbReference type="OrthoDB" id="5767052at2"/>
<keyword evidence="2" id="KW-1185">Reference proteome</keyword>
<dbReference type="EMBL" id="PXWF02000019">
    <property type="protein sequence ID" value="PWF55607.1"/>
    <property type="molecule type" value="Genomic_DNA"/>
</dbReference>
<evidence type="ECO:0000313" key="1">
    <source>
        <dbReference type="EMBL" id="PWF55607.1"/>
    </source>
</evidence>
<proteinExistence type="predicted"/>
<dbReference type="PIRSF" id="PIRSF028200">
    <property type="entry name" value="UCP028200"/>
    <property type="match status" value="1"/>
</dbReference>
<protein>
    <recommendedName>
        <fullName evidence="3">Lipoprotein</fullName>
    </recommendedName>
</protein>
<reference evidence="1 2" key="1">
    <citation type="submission" date="2018-04" db="EMBL/GenBank/DDBJ databases">
        <title>Massilia violaceinigra sp. nov., a novel purple-pigmented bacterium isolated from Tianshan glacier, Xinjiang, China.</title>
        <authorList>
            <person name="Wang H."/>
        </authorList>
    </citation>
    <scope>NUCLEOTIDE SEQUENCE [LARGE SCALE GENOMIC DNA]</scope>
    <source>
        <strain evidence="1 2">B448-2</strain>
    </source>
</reference>
<sequence>MHSTTIRRFRAFCLIAVVMLAAGCSSFRLGYNNGDTLMYWWLNSYLDFDSDQSGTVKKDIAKIFQWHRKSELDDYGRLLAKAKGQLAGNPTQADLLTNYREAMVLSMRVANYAIPELSRMARSAKPSQIANMEQKFASTNETYRKKFLKGDAEKRQKVRYKKSMTQLELWFGNFSNEQEAALRKASDARPLNNEFWYEERLLRQKNILAALRKIQSEKLGQEATQTVIQNLIKDMFARFEAPDRKPFFDASIAGTNEMVLTAIRIATPEQKAHAQKRMQGWIDDFNELAAKNGK</sequence>
<evidence type="ECO:0008006" key="3">
    <source>
        <dbReference type="Google" id="ProtNLM"/>
    </source>
</evidence>
<name>A0A2U2I775_9BURK</name>
<comment type="caution">
    <text evidence="1">The sequence shown here is derived from an EMBL/GenBank/DDBJ whole genome shotgun (WGS) entry which is preliminary data.</text>
</comment>
<dbReference type="InterPro" id="IPR016875">
    <property type="entry name" value="UCP028200"/>
</dbReference>
<gene>
    <name evidence="1" type="ORF">C7C56_001330</name>
</gene>
<dbReference type="AlphaFoldDB" id="A0A2U2I775"/>
<dbReference type="Pfam" id="PF19795">
    <property type="entry name" value="DUF6279"/>
    <property type="match status" value="1"/>
</dbReference>
<dbReference type="Proteomes" id="UP000241421">
    <property type="component" value="Unassembled WGS sequence"/>
</dbReference>
<accession>A0A2U2I775</accession>
<dbReference type="PROSITE" id="PS51257">
    <property type="entry name" value="PROKAR_LIPOPROTEIN"/>
    <property type="match status" value="1"/>
</dbReference>